<proteinExistence type="predicted"/>
<evidence type="ECO:0000313" key="4">
    <source>
        <dbReference type="EMBL" id="KAG5192475.1"/>
    </source>
</evidence>
<feature type="transmembrane region" description="Helical" evidence="2">
    <location>
        <begin position="134"/>
        <end position="159"/>
    </location>
</feature>
<feature type="region of interest" description="Disordered" evidence="1">
    <location>
        <begin position="74"/>
        <end position="103"/>
    </location>
</feature>
<keyword evidence="2" id="KW-0812">Transmembrane</keyword>
<gene>
    <name evidence="4" type="ORF">JKP88DRAFT_229963</name>
</gene>
<evidence type="ECO:0000256" key="3">
    <source>
        <dbReference type="SAM" id="SignalP"/>
    </source>
</evidence>
<evidence type="ECO:0000313" key="5">
    <source>
        <dbReference type="Proteomes" id="UP000664859"/>
    </source>
</evidence>
<keyword evidence="2" id="KW-1133">Transmembrane helix</keyword>
<keyword evidence="3" id="KW-0732">Signal</keyword>
<reference evidence="4" key="1">
    <citation type="submission" date="2021-02" db="EMBL/GenBank/DDBJ databases">
        <title>First Annotated Genome of the Yellow-green Alga Tribonema minus.</title>
        <authorList>
            <person name="Mahan K.M."/>
        </authorList>
    </citation>
    <scope>NUCLEOTIDE SEQUENCE</scope>
    <source>
        <strain evidence="4">UTEX B ZZ1240</strain>
    </source>
</reference>
<comment type="caution">
    <text evidence="4">The sequence shown here is derived from an EMBL/GenBank/DDBJ whole genome shotgun (WGS) entry which is preliminary data.</text>
</comment>
<dbReference type="AlphaFoldDB" id="A0A836CMY3"/>
<name>A0A836CMY3_9STRA</name>
<dbReference type="Proteomes" id="UP000664859">
    <property type="component" value="Unassembled WGS sequence"/>
</dbReference>
<accession>A0A836CMY3</accession>
<evidence type="ECO:0000256" key="2">
    <source>
        <dbReference type="SAM" id="Phobius"/>
    </source>
</evidence>
<organism evidence="4 5">
    <name type="scientific">Tribonema minus</name>
    <dbReference type="NCBI Taxonomy" id="303371"/>
    <lineage>
        <taxon>Eukaryota</taxon>
        <taxon>Sar</taxon>
        <taxon>Stramenopiles</taxon>
        <taxon>Ochrophyta</taxon>
        <taxon>PX clade</taxon>
        <taxon>Xanthophyceae</taxon>
        <taxon>Tribonematales</taxon>
        <taxon>Tribonemataceae</taxon>
        <taxon>Tribonema</taxon>
    </lineage>
</organism>
<protein>
    <submittedName>
        <fullName evidence="4">Uncharacterized protein</fullName>
    </submittedName>
</protein>
<keyword evidence="2" id="KW-0472">Membrane</keyword>
<dbReference type="EMBL" id="JAFCMP010000005">
    <property type="protein sequence ID" value="KAG5192475.1"/>
    <property type="molecule type" value="Genomic_DNA"/>
</dbReference>
<feature type="chain" id="PRO_5032998964" evidence="3">
    <location>
        <begin position="25"/>
        <end position="180"/>
    </location>
</feature>
<keyword evidence="5" id="KW-1185">Reference proteome</keyword>
<sequence length="180" mass="19092">MMLRYRAALLLLVALVSCLAQTLAFAPRTLQSNQIKRVHRMRTRHSKLAMSTDKGAAEAQRLSDQAAKLREEIAAMEGDRPKPAPKAEPVQAKADAEEEAGFKEKELSEAMKAKLRKELISQGADPNRSSGNGILIVAAVIGVLVVLGGQGIFYGLPLVGVDVGGIMREAFAAAGSGISA</sequence>
<feature type="signal peptide" evidence="3">
    <location>
        <begin position="1"/>
        <end position="24"/>
    </location>
</feature>
<evidence type="ECO:0000256" key="1">
    <source>
        <dbReference type="SAM" id="MobiDB-lite"/>
    </source>
</evidence>
<dbReference type="PROSITE" id="PS51257">
    <property type="entry name" value="PROKAR_LIPOPROTEIN"/>
    <property type="match status" value="1"/>
</dbReference>